<reference evidence="1" key="1">
    <citation type="submission" date="2017-05" db="UniProtKB">
        <authorList>
            <consortium name="EnsemblMetazoa"/>
        </authorList>
    </citation>
    <scope>IDENTIFICATION</scope>
</reference>
<organism evidence="1">
    <name type="scientific">Amphimedon queenslandica</name>
    <name type="common">Sponge</name>
    <dbReference type="NCBI Taxonomy" id="400682"/>
    <lineage>
        <taxon>Eukaryota</taxon>
        <taxon>Metazoa</taxon>
        <taxon>Porifera</taxon>
        <taxon>Demospongiae</taxon>
        <taxon>Heteroscleromorpha</taxon>
        <taxon>Haplosclerida</taxon>
        <taxon>Niphatidae</taxon>
        <taxon>Amphimedon</taxon>
    </lineage>
</organism>
<dbReference type="EnsemblMetazoa" id="Aqu2.1.32965_001">
    <property type="protein sequence ID" value="Aqu2.1.32965_001"/>
    <property type="gene ID" value="Aqu2.1.32965"/>
</dbReference>
<evidence type="ECO:0000313" key="1">
    <source>
        <dbReference type="EnsemblMetazoa" id="Aqu2.1.32965_001"/>
    </source>
</evidence>
<proteinExistence type="predicted"/>
<sequence length="38" mass="4358">MNSSRDDKAPSLIEYSYNGDSAQRERACVCDYLLLLME</sequence>
<dbReference type="InParanoid" id="A0A1X7UYB7"/>
<protein>
    <submittedName>
        <fullName evidence="1">Uncharacterized protein</fullName>
    </submittedName>
</protein>
<accession>A0A1X7UYB7</accession>
<name>A0A1X7UYB7_AMPQE</name>
<dbReference type="AlphaFoldDB" id="A0A1X7UYB7"/>